<evidence type="ECO:0000256" key="1">
    <source>
        <dbReference type="SAM" id="MobiDB-lite"/>
    </source>
</evidence>
<organism evidence="2 3">
    <name type="scientific">Phytophthora pseudosyringae</name>
    <dbReference type="NCBI Taxonomy" id="221518"/>
    <lineage>
        <taxon>Eukaryota</taxon>
        <taxon>Sar</taxon>
        <taxon>Stramenopiles</taxon>
        <taxon>Oomycota</taxon>
        <taxon>Peronosporomycetes</taxon>
        <taxon>Peronosporales</taxon>
        <taxon>Peronosporaceae</taxon>
        <taxon>Phytophthora</taxon>
    </lineage>
</organism>
<dbReference type="AlphaFoldDB" id="A0A8T1V5T4"/>
<dbReference type="Proteomes" id="UP000694044">
    <property type="component" value="Unassembled WGS sequence"/>
</dbReference>
<evidence type="ECO:0000313" key="2">
    <source>
        <dbReference type="EMBL" id="KAG7376286.1"/>
    </source>
</evidence>
<proteinExistence type="predicted"/>
<feature type="compositionally biased region" description="Polar residues" evidence="1">
    <location>
        <begin position="81"/>
        <end position="101"/>
    </location>
</feature>
<name>A0A8T1V5T4_9STRA</name>
<sequence>MSFSNFQHAPQLKDMFNFKGLFESHKKRKEKREQRRKAQADADTPSTTRESLPELSAAELPPSDTQDILEDKAPPLPPNGHSYTLRNARSSVQESRNTRNPAGSDEVICEVLKDFPLLDLAVLQVEVEDGDVPYFNAAGSFHEDDSLAVIGFGLEDHAMARIPNLTVGRVSTLVKTALELPSGKFVGGEDATYQLFTANVNKGDSGGPVLDINSYELVGVFTALRKNFNDDQGQAVFTVLTRESIAWEYVNSAIEQYRVGKRGLM</sequence>
<feature type="region of interest" description="Disordered" evidence="1">
    <location>
        <begin position="1"/>
        <end position="102"/>
    </location>
</feature>
<evidence type="ECO:0000313" key="3">
    <source>
        <dbReference type="Proteomes" id="UP000694044"/>
    </source>
</evidence>
<dbReference type="EMBL" id="JAGDFM010000739">
    <property type="protein sequence ID" value="KAG7376286.1"/>
    <property type="molecule type" value="Genomic_DNA"/>
</dbReference>
<dbReference type="InterPro" id="IPR033116">
    <property type="entry name" value="TRYPSIN_SER"/>
</dbReference>
<reference evidence="2" key="1">
    <citation type="submission" date="2021-02" db="EMBL/GenBank/DDBJ databases">
        <authorList>
            <person name="Palmer J.M."/>
        </authorList>
    </citation>
    <scope>NUCLEOTIDE SEQUENCE</scope>
    <source>
        <strain evidence="2">SCRP734</strain>
    </source>
</reference>
<protein>
    <recommendedName>
        <fullName evidence="4">Serine protease</fullName>
    </recommendedName>
</protein>
<dbReference type="Pfam" id="PF13365">
    <property type="entry name" value="Trypsin_2"/>
    <property type="match status" value="1"/>
</dbReference>
<accession>A0A8T1V5T4</accession>
<dbReference type="PROSITE" id="PS00135">
    <property type="entry name" value="TRYPSIN_SER"/>
    <property type="match status" value="1"/>
</dbReference>
<keyword evidence="3" id="KW-1185">Reference proteome</keyword>
<evidence type="ECO:0008006" key="4">
    <source>
        <dbReference type="Google" id="ProtNLM"/>
    </source>
</evidence>
<gene>
    <name evidence="2" type="ORF">PHYPSEUDO_013799</name>
</gene>
<feature type="compositionally biased region" description="Basic and acidic residues" evidence="1">
    <location>
        <begin position="31"/>
        <end position="40"/>
    </location>
</feature>
<comment type="caution">
    <text evidence="2">The sequence shown here is derived from an EMBL/GenBank/DDBJ whole genome shotgun (WGS) entry which is preliminary data.</text>
</comment>